<protein>
    <submittedName>
        <fullName evidence="2">Rev protein</fullName>
    </submittedName>
</protein>
<organism evidence="2">
    <name type="scientific">Caprine arthritis encephalitis virus</name>
    <name type="common">CAEV</name>
    <dbReference type="NCBI Taxonomy" id="11660"/>
    <lineage>
        <taxon>Viruses</taxon>
        <taxon>Riboviria</taxon>
        <taxon>Pararnavirae</taxon>
        <taxon>Artverviricota</taxon>
        <taxon>Revtraviricetes</taxon>
        <taxon>Ortervirales</taxon>
        <taxon>Retroviridae</taxon>
        <taxon>Orthoretrovirinae</taxon>
        <taxon>Lentivirus</taxon>
        <taxon>Lentivirus capartenc</taxon>
    </lineage>
</organism>
<evidence type="ECO:0000256" key="1">
    <source>
        <dbReference type="SAM" id="MobiDB-lite"/>
    </source>
</evidence>
<name>F6LY21_CAEV</name>
<proteinExistence type="predicted"/>
<feature type="region of interest" description="Disordered" evidence="1">
    <location>
        <begin position="22"/>
        <end position="66"/>
    </location>
</feature>
<dbReference type="EMBL" id="JF502417">
    <property type="protein sequence ID" value="AEF12563.1"/>
    <property type="molecule type" value="Genomic_DNA"/>
</dbReference>
<sequence>MDCGAREIHWTGREQWVEVNMEEEPLLGKQQRQGKYRKKGVQDIGYPHIPKGDHNNGSKTKRRKRNRGWWRRLRGVIRAGTTIQETNPDRSLEDCREPMERLTLEEHVEAKANTTYDITTSNRNMDKWTTWRAPK</sequence>
<reference evidence="2" key="1">
    <citation type="journal article" date="2011" name="J. Gen. Virol.">
        <title>Characterization of new small ruminant lentivirus subtype B3 suggests animal trade within the Mediterranean Basin.</title>
        <authorList>
            <person name="Bertolotti L."/>
            <person name="Mazzei M."/>
            <person name="Puggioni G."/>
            <person name="Carrozza M.L."/>
            <person name="Dei Giudici S."/>
            <person name="Muz D."/>
            <person name="Juganaru M."/>
            <person name="Patta C."/>
            <person name="Tolari F."/>
            <person name="Rosati S."/>
        </authorList>
    </citation>
    <scope>NUCLEOTIDE SEQUENCE</scope>
    <source>
        <strain evidence="2">Volterra</strain>
    </source>
</reference>
<organismHost>
    <name type="scientific">Capra hircus</name>
    <name type="common">Goat</name>
    <dbReference type="NCBI Taxonomy" id="9925"/>
</organismHost>
<accession>F6LY21</accession>
<evidence type="ECO:0000313" key="2">
    <source>
        <dbReference type="EMBL" id="AEF12563.1"/>
    </source>
</evidence>